<feature type="compositionally biased region" description="Low complexity" evidence="5">
    <location>
        <begin position="1209"/>
        <end position="1230"/>
    </location>
</feature>
<dbReference type="InterPro" id="IPR036736">
    <property type="entry name" value="ACP-like_sf"/>
</dbReference>
<dbReference type="KEGG" id="sals:SLNWT_0696"/>
<proteinExistence type="inferred from homology"/>
<dbReference type="Proteomes" id="UP000031523">
    <property type="component" value="Chromosome"/>
</dbReference>
<dbReference type="InterPro" id="IPR020845">
    <property type="entry name" value="AMP-binding_CS"/>
</dbReference>
<dbReference type="Gene3D" id="3.40.50.12780">
    <property type="entry name" value="N-terminal domain of ligase-like"/>
    <property type="match status" value="1"/>
</dbReference>
<evidence type="ECO:0000313" key="7">
    <source>
        <dbReference type="EMBL" id="AJE81072.1"/>
    </source>
</evidence>
<dbReference type="InterPro" id="IPR042099">
    <property type="entry name" value="ANL_N_sf"/>
</dbReference>
<keyword evidence="2" id="KW-0596">Phosphopantetheine</keyword>
<dbReference type="Pfam" id="PF21089">
    <property type="entry name" value="PKS_DH_N"/>
    <property type="match status" value="1"/>
</dbReference>
<dbReference type="InterPro" id="IPR045851">
    <property type="entry name" value="AMP-bd_C_sf"/>
</dbReference>
<dbReference type="PROSITE" id="PS00455">
    <property type="entry name" value="AMP_BINDING"/>
    <property type="match status" value="1"/>
</dbReference>
<dbReference type="SUPFAM" id="SSF47336">
    <property type="entry name" value="ACP-like"/>
    <property type="match status" value="1"/>
</dbReference>
<dbReference type="GO" id="GO:0006631">
    <property type="term" value="P:fatty acid metabolic process"/>
    <property type="evidence" value="ECO:0007669"/>
    <property type="project" value="TreeGrafter"/>
</dbReference>
<dbReference type="InterPro" id="IPR020807">
    <property type="entry name" value="PKS_DH"/>
</dbReference>
<evidence type="ECO:0000256" key="1">
    <source>
        <dbReference type="ARBA" id="ARBA00006432"/>
    </source>
</evidence>
<keyword evidence="4" id="KW-0436">Ligase</keyword>
<dbReference type="InterPro" id="IPR036291">
    <property type="entry name" value="NAD(P)-bd_dom_sf"/>
</dbReference>
<dbReference type="Pfam" id="PF14765">
    <property type="entry name" value="PS-DH"/>
    <property type="match status" value="1"/>
</dbReference>
<evidence type="ECO:0000256" key="4">
    <source>
        <dbReference type="ARBA" id="ARBA00022598"/>
    </source>
</evidence>
<name>A0A0B5ESG4_STRA4</name>
<dbReference type="InterPro" id="IPR049552">
    <property type="entry name" value="PKS_DH_N"/>
</dbReference>
<dbReference type="GO" id="GO:0031956">
    <property type="term" value="F:medium-chain fatty acid-CoA ligase activity"/>
    <property type="evidence" value="ECO:0007669"/>
    <property type="project" value="TreeGrafter"/>
</dbReference>
<organism evidence="7 8">
    <name type="scientific">Streptomyces albus (strain ATCC 21838 / DSM 41398 / FERM P-419 / JCM 4703 / NBRC 107858)</name>
    <dbReference type="NCBI Taxonomy" id="1081613"/>
    <lineage>
        <taxon>Bacteria</taxon>
        <taxon>Bacillati</taxon>
        <taxon>Actinomycetota</taxon>
        <taxon>Actinomycetes</taxon>
        <taxon>Kitasatosporales</taxon>
        <taxon>Streptomycetaceae</taxon>
        <taxon>Streptomyces</taxon>
    </lineage>
</organism>
<evidence type="ECO:0000256" key="2">
    <source>
        <dbReference type="ARBA" id="ARBA00022450"/>
    </source>
</evidence>
<feature type="region of interest" description="Disordered" evidence="5">
    <location>
        <begin position="636"/>
        <end position="676"/>
    </location>
</feature>
<dbReference type="PROSITE" id="PS50075">
    <property type="entry name" value="CARRIER"/>
    <property type="match status" value="1"/>
</dbReference>
<dbReference type="Pfam" id="PF00550">
    <property type="entry name" value="PP-binding"/>
    <property type="match status" value="1"/>
</dbReference>
<dbReference type="SMART" id="SM00826">
    <property type="entry name" value="PKS_DH"/>
    <property type="match status" value="1"/>
</dbReference>
<feature type="domain" description="Carrier" evidence="6">
    <location>
        <begin position="1276"/>
        <end position="1354"/>
    </location>
</feature>
<dbReference type="InterPro" id="IPR025110">
    <property type="entry name" value="AMP-bd_C"/>
</dbReference>
<dbReference type="Gene3D" id="3.30.300.30">
    <property type="match status" value="1"/>
</dbReference>
<evidence type="ECO:0000256" key="5">
    <source>
        <dbReference type="SAM" id="MobiDB-lite"/>
    </source>
</evidence>
<dbReference type="GO" id="GO:0017000">
    <property type="term" value="P:antibiotic biosynthetic process"/>
    <property type="evidence" value="ECO:0007669"/>
    <property type="project" value="UniProtKB-ARBA"/>
</dbReference>
<dbReference type="Gene3D" id="3.10.129.110">
    <property type="entry name" value="Polyketide synthase dehydratase"/>
    <property type="match status" value="1"/>
</dbReference>
<keyword evidence="8" id="KW-1185">Reference proteome</keyword>
<accession>A0A0B5ESG4</accession>
<dbReference type="SUPFAM" id="SSF51735">
    <property type="entry name" value="NAD(P)-binding Rossmann-fold domains"/>
    <property type="match status" value="1"/>
</dbReference>
<dbReference type="Gene3D" id="3.40.50.11460">
    <property type="match status" value="1"/>
</dbReference>
<dbReference type="Pfam" id="PF00501">
    <property type="entry name" value="AMP-binding"/>
    <property type="match status" value="1"/>
</dbReference>
<dbReference type="Gene3D" id="1.10.1200.10">
    <property type="entry name" value="ACP-like"/>
    <property type="match status" value="1"/>
</dbReference>
<protein>
    <submittedName>
        <fullName evidence="7">PKS module 1</fullName>
    </submittedName>
</protein>
<comment type="similarity">
    <text evidence="1">Belongs to the ATP-dependent AMP-binding enzyme family.</text>
</comment>
<dbReference type="SMART" id="SM00823">
    <property type="entry name" value="PKS_PP"/>
    <property type="match status" value="1"/>
</dbReference>
<dbReference type="PANTHER" id="PTHR43201">
    <property type="entry name" value="ACYL-COA SYNTHETASE"/>
    <property type="match status" value="1"/>
</dbReference>
<gene>
    <name evidence="7" type="ORF">SLNWT_0696</name>
</gene>
<dbReference type="Pfam" id="PF13193">
    <property type="entry name" value="AMP-binding_C"/>
    <property type="match status" value="1"/>
</dbReference>
<dbReference type="GO" id="GO:0031177">
    <property type="term" value="F:phosphopantetheine binding"/>
    <property type="evidence" value="ECO:0007669"/>
    <property type="project" value="InterPro"/>
</dbReference>
<evidence type="ECO:0000259" key="6">
    <source>
        <dbReference type="PROSITE" id="PS50075"/>
    </source>
</evidence>
<dbReference type="InterPro" id="IPR020806">
    <property type="entry name" value="PKS_PP-bd"/>
</dbReference>
<dbReference type="SUPFAM" id="SSF56801">
    <property type="entry name" value="Acetyl-CoA synthetase-like"/>
    <property type="match status" value="1"/>
</dbReference>
<dbReference type="InterPro" id="IPR000873">
    <property type="entry name" value="AMP-dep_synth/lig_dom"/>
</dbReference>
<reference evidence="7 8" key="1">
    <citation type="submission" date="2015-01" db="EMBL/GenBank/DDBJ databases">
        <title>Enhanced salinomycin production by adjusting the supply of polyketide extender units in Streptomyce albus DSM 41398.</title>
        <authorList>
            <person name="Lu C."/>
        </authorList>
    </citation>
    <scope>NUCLEOTIDE SEQUENCE [LARGE SCALE GENOMIC DNA]</scope>
    <source>
        <strain evidence="8">ATCC 21838 / DSM 41398 / FERM P-419 / JCM 4703 / NBRC 107858</strain>
    </source>
</reference>
<evidence type="ECO:0000256" key="3">
    <source>
        <dbReference type="ARBA" id="ARBA00022553"/>
    </source>
</evidence>
<dbReference type="PANTHER" id="PTHR43201:SF5">
    <property type="entry name" value="MEDIUM-CHAIN ACYL-COA LIGASE ACSF2, MITOCHONDRIAL"/>
    <property type="match status" value="1"/>
</dbReference>
<dbReference type="InterPro" id="IPR042104">
    <property type="entry name" value="PKS_dehydratase_sf"/>
</dbReference>
<feature type="region of interest" description="Disordered" evidence="5">
    <location>
        <begin position="1209"/>
        <end position="1249"/>
    </location>
</feature>
<evidence type="ECO:0000313" key="8">
    <source>
        <dbReference type="Proteomes" id="UP000031523"/>
    </source>
</evidence>
<keyword evidence="3" id="KW-0597">Phosphoprotein</keyword>
<dbReference type="EMBL" id="CP010519">
    <property type="protein sequence ID" value="AJE81072.1"/>
    <property type="molecule type" value="Genomic_DNA"/>
</dbReference>
<dbReference type="InterPro" id="IPR009081">
    <property type="entry name" value="PP-bd_ACP"/>
</dbReference>
<dbReference type="InterPro" id="IPR049551">
    <property type="entry name" value="PKS_DH_C"/>
</dbReference>
<sequence>MRAEDSFREDLIRPVHELLVEHAVRQPGRTAFEDARRAVTWAELERRTARVAGHLIGLGLERGAAAAVYLPNRVEAVESCLALTRAGAVGVPLHPRSTDAELSHLLADCGAALVITGAAQLPQVRRVLADRPEVLVVLVGDASEAGYAEAAAEGLPCWEEFAAAWSLRDPTPDDLGLDEPAWILYTSGTSGPPRGVVCTQRGSLWTTASCTAPLLGLSREDRMLWPVPLHHSVGHNVCVLGVLAVGATAFLTDEHGAEALLRRARSEDSTFLVGVPATYHRLVQLARDGAVEGRLPRVCMVAGSPCPESLHEDFREAFGTALLDSYGMTETGGAITTNLPGGPYVPGSCGVPLPGLALRITRPGSEEEVPPGVEGEVRVSTPALMLGYHGRPEETGAVLSGGWYRTGDLARQDPEGYLTITGRLKELIIRGGENIHPGEVEEVLARAPGVADAAVAGIPHETLGEVPAAYLVPGPDGMDAGAVLDFCRERLSSFKLPEEIHRIASVPRTPAGKVARRELAERPARLLWRRAREAAAARERGTTVAGLGLTGTGHALLGAVLELPDRDELVCTGRLTAAGGDPSLVRRVGHRPVAVGALLPELVFEAAGHLGCARLIDLRLDQPLVLPEDGGVQLRVTVGPAHGSPVRPVRVHGRRDTRTGPGHPWTLHASGRVGPAEDGEPGWTMAAWPPPGARGLGGDRSVRGLRGVWRRGDELFAEVTLPDWTDRAGFALHPALLEAALAAAGARRTDPGSDSPMTPVSWRDVALHAVGAGVLRVRLTPREDGAWALAAADGAGDPVLTARSLTLGPLAGPALESASALQQDGLTEEVWTPAPLPEAPPQEDRWAVVGPDPLGGRAALEGAGVRCEHHADLPSLLHALRQGAPTPGAVVLTYDGSGPDGPGDDPTHAADAARTAVAGALEWIRHGTDPLLDDSPLVVLLRGGTAVSAAETGTPDAAAVRGLLGSALDRAPGRFVLVDTDAQPRSWRRTRDAVGHGAPRLALREGRLLLPRTVRVAPAEGAGLPAGPAGLFAGRPEAAAPERRLARSTAVPLLVTGPFAKETADLLSDRGEGLPLLAWDPARAVDCLLALLAERPSTVLFTTSLAARRATAGQRDDIDAVLRTVVDPALALTAGAARHGVELVVFSAPAGGGLLDDAVAALLEVCARLLRRAGVRAVAVRGAASPAHEAQDLFAAAVTAGPVAVRAAGAGQRPGAAPGSASGDSPSAGGLAAGGPTTGDHTGLAAGAAVPRRSARDGACAPSGLRQRLAALSGAEQEQALLRLVRAELAGALGRTDREAPSAGTRIGELGLDSLGVLSVRTALRSATGLRLSAPLLDEGATPAVIAHRLRTELLARRD</sequence>